<evidence type="ECO:0000313" key="1">
    <source>
        <dbReference type="EMBL" id="POH74677.1"/>
    </source>
</evidence>
<reference evidence="1 2" key="1">
    <citation type="submission" date="2018-01" db="EMBL/GenBank/DDBJ databases">
        <title>Arthrobacter sp. nov., from glaciers in China.</title>
        <authorList>
            <person name="Liu Q."/>
            <person name="Xin Y.-H."/>
        </authorList>
    </citation>
    <scope>NUCLEOTIDE SEQUENCE [LARGE SCALE GENOMIC DNA]</scope>
    <source>
        <strain evidence="1 2">HLT2-12-2</strain>
    </source>
</reference>
<dbReference type="EMBL" id="PPXC01000003">
    <property type="protein sequence ID" value="POH74677.1"/>
    <property type="molecule type" value="Genomic_DNA"/>
</dbReference>
<protein>
    <submittedName>
        <fullName evidence="1">Uncharacterized protein</fullName>
    </submittedName>
</protein>
<proteinExistence type="predicted"/>
<sequence>MPVRPSLCLEVDCQHCDVEAYDRLMANWQRLDAEGIDEVEEYACDVVYEHLVASDIAEVFTGGRAKNGLEVKVIPALGLLLGRPMSDLLERIAWFELNGVLILSPTGCLDVAAAVSQENPDPILEYVMAEETKLREYCKNGRTYERSRGQEDRSASPEWEYHYYLKHIKPVHELLRQLCGYRAVSAHERLVAAEAEARRLDLLLAHAIDVLRGSDKRVFATHLEEEHERRRILPHRVRPVPDRPLEPWEIPVIEVPTRRRWGW</sequence>
<evidence type="ECO:0000313" key="2">
    <source>
        <dbReference type="Proteomes" id="UP000237061"/>
    </source>
</evidence>
<dbReference type="AlphaFoldDB" id="A0A2S4A0L4"/>
<accession>A0A2S4A0L4</accession>
<organism evidence="1 2">
    <name type="scientific">Arthrobacter glacialis</name>
    <dbReference type="NCBI Taxonomy" id="1664"/>
    <lineage>
        <taxon>Bacteria</taxon>
        <taxon>Bacillati</taxon>
        <taxon>Actinomycetota</taxon>
        <taxon>Actinomycetes</taxon>
        <taxon>Micrococcales</taxon>
        <taxon>Micrococcaceae</taxon>
        <taxon>Arthrobacter</taxon>
    </lineage>
</organism>
<name>A0A2S4A0L4_ARTGL</name>
<comment type="caution">
    <text evidence="1">The sequence shown here is derived from an EMBL/GenBank/DDBJ whole genome shotgun (WGS) entry which is preliminary data.</text>
</comment>
<dbReference type="Proteomes" id="UP000237061">
    <property type="component" value="Unassembled WGS sequence"/>
</dbReference>
<keyword evidence="2" id="KW-1185">Reference proteome</keyword>
<gene>
    <name evidence="1" type="ORF">CVS27_05570</name>
</gene>